<comment type="subcellular location">
    <subcellularLocation>
        <location evidence="1">Membrane</location>
        <topology evidence="1">Multi-pass membrane protein</topology>
    </subcellularLocation>
</comment>
<evidence type="ECO:0000256" key="2">
    <source>
        <dbReference type="ARBA" id="ARBA00010992"/>
    </source>
</evidence>
<keyword evidence="4 9" id="KW-0812">Transmembrane</keyword>
<protein>
    <recommendedName>
        <fullName evidence="10">Major facilitator superfamily (MFS) profile domain-containing protein</fullName>
    </recommendedName>
</protein>
<dbReference type="PANTHER" id="PTHR48020">
    <property type="entry name" value="PROTON MYO-INOSITOL COTRANSPORTER"/>
    <property type="match status" value="1"/>
</dbReference>
<dbReference type="InterPro" id="IPR036259">
    <property type="entry name" value="MFS_trans_sf"/>
</dbReference>
<dbReference type="InterPro" id="IPR005829">
    <property type="entry name" value="Sugar_transporter_CS"/>
</dbReference>
<dbReference type="PRINTS" id="PR00171">
    <property type="entry name" value="SUGRTRNSPORT"/>
</dbReference>
<feature type="transmembrane region" description="Helical" evidence="9">
    <location>
        <begin position="513"/>
        <end position="532"/>
    </location>
</feature>
<feature type="transmembrane region" description="Helical" evidence="9">
    <location>
        <begin position="413"/>
        <end position="435"/>
    </location>
</feature>
<feature type="transmembrane region" description="Helical" evidence="9">
    <location>
        <begin position="442"/>
        <end position="464"/>
    </location>
</feature>
<feature type="region of interest" description="Disordered" evidence="8">
    <location>
        <begin position="1"/>
        <end position="34"/>
    </location>
</feature>
<dbReference type="GO" id="GO:0015791">
    <property type="term" value="P:polyol transmembrane transport"/>
    <property type="evidence" value="ECO:0007669"/>
    <property type="project" value="UniProtKB-ARBA"/>
</dbReference>
<name>A0A1L9T497_9EURO</name>
<evidence type="ECO:0000256" key="5">
    <source>
        <dbReference type="ARBA" id="ARBA00022989"/>
    </source>
</evidence>
<dbReference type="InterPro" id="IPR050814">
    <property type="entry name" value="Myo-inositol_Transporter"/>
</dbReference>
<dbReference type="EMBL" id="KV878595">
    <property type="protein sequence ID" value="OJJ54270.1"/>
    <property type="molecule type" value="Genomic_DNA"/>
</dbReference>
<dbReference type="OrthoDB" id="5290825at2759"/>
<feature type="transmembrane region" description="Helical" evidence="9">
    <location>
        <begin position="261"/>
        <end position="280"/>
    </location>
</feature>
<keyword evidence="5 9" id="KW-1133">Transmembrane helix</keyword>
<gene>
    <name evidence="11" type="ORF">ASPSYDRAFT_161199</name>
</gene>
<dbReference type="GO" id="GO:0016020">
    <property type="term" value="C:membrane"/>
    <property type="evidence" value="ECO:0007669"/>
    <property type="project" value="UniProtKB-SubCell"/>
</dbReference>
<dbReference type="PROSITE" id="PS50850">
    <property type="entry name" value="MFS"/>
    <property type="match status" value="1"/>
</dbReference>
<feature type="transmembrane region" description="Helical" evidence="9">
    <location>
        <begin position="192"/>
        <end position="211"/>
    </location>
</feature>
<evidence type="ECO:0000256" key="1">
    <source>
        <dbReference type="ARBA" id="ARBA00004141"/>
    </source>
</evidence>
<feature type="transmembrane region" description="Helical" evidence="9">
    <location>
        <begin position="115"/>
        <end position="134"/>
    </location>
</feature>
<dbReference type="STRING" id="1036612.A0A1L9T497"/>
<evidence type="ECO:0000313" key="12">
    <source>
        <dbReference type="Proteomes" id="UP000184356"/>
    </source>
</evidence>
<comment type="similarity">
    <text evidence="2 7">Belongs to the major facilitator superfamily. Sugar transporter (TC 2.A.1.1) family.</text>
</comment>
<feature type="transmembrane region" description="Helical" evidence="9">
    <location>
        <begin position="378"/>
        <end position="398"/>
    </location>
</feature>
<dbReference type="FunFam" id="1.20.1250.20:FF:000100">
    <property type="entry name" value="MFS sugar transporter, putative"/>
    <property type="match status" value="1"/>
</dbReference>
<feature type="transmembrane region" description="Helical" evidence="9">
    <location>
        <begin position="165"/>
        <end position="185"/>
    </location>
</feature>
<dbReference type="Proteomes" id="UP000184356">
    <property type="component" value="Unassembled WGS sequence"/>
</dbReference>
<evidence type="ECO:0000259" key="10">
    <source>
        <dbReference type="PROSITE" id="PS50850"/>
    </source>
</evidence>
<feature type="compositionally biased region" description="Basic and acidic residues" evidence="8">
    <location>
        <begin position="21"/>
        <end position="34"/>
    </location>
</feature>
<dbReference type="SUPFAM" id="SSF103473">
    <property type="entry name" value="MFS general substrate transporter"/>
    <property type="match status" value="1"/>
</dbReference>
<dbReference type="GO" id="GO:0022857">
    <property type="term" value="F:transmembrane transporter activity"/>
    <property type="evidence" value="ECO:0007669"/>
    <property type="project" value="InterPro"/>
</dbReference>
<dbReference type="PROSITE" id="PS00217">
    <property type="entry name" value="SUGAR_TRANSPORT_2"/>
    <property type="match status" value="1"/>
</dbReference>
<evidence type="ECO:0000313" key="11">
    <source>
        <dbReference type="EMBL" id="OJJ54270.1"/>
    </source>
</evidence>
<feature type="domain" description="Major facilitator superfamily (MFS) profile" evidence="10">
    <location>
        <begin position="121"/>
        <end position="567"/>
    </location>
</feature>
<dbReference type="VEuPathDB" id="FungiDB:ASPSYDRAFT_161199"/>
<keyword evidence="3 7" id="KW-0813">Transport</keyword>
<evidence type="ECO:0000256" key="4">
    <source>
        <dbReference type="ARBA" id="ARBA00022692"/>
    </source>
</evidence>
<accession>A0A1L9T497</accession>
<sequence length="645" mass="73191">MDGTTQSSSSSKEARQPSVAHSEEPERHGVFDIEARDRSKLSAVFENPLRGVSRDELFKGVDKFCKDHGLEEYNELFRKGALISQDPSRVETMHELSEDDREALRRETTHKWSQPWMLFFMATMCSMAAAVQGMDETANNGAVVIYPKLLGIEADRFSPQMQDNITGLVVGAPYLACAIVGCWLTEPLNRLFARRGTIFISCIIAAVASVWEGVANSWVNLFIARFVLGLGIGSKSSTVPVYAAECAPAPIRGALVMQWQMWTAFGIMLGNIMGVAFMGVEEDLSWRLMLGSTVVLPLIVCAQVYFCPESPRWLIEHHKIPSAFKSFRRLRNTDLQAARDLYYAYVGVELEREVNQGKNFFTMFLELFTVPRNRRATLASWIVMFLQQFCGVNVIAYYSTTIFADSGYSIQEALLASMGTGILNWVFAIPAFLTIDTWGRRNLLLFTFPFLAICLLWAGFSFWIEADDPTSKKRVAMVTTGMYLFEVFYSPGEGPVPFTYSAEAFPLHVREVGMSWATATTWCFNFILSFTWPMLLRAFKPQGAFGWYAAWCLIGWVLVLLFVPETKELTLEELDRVFSVPTRHHATYQIKNAIWHIRTWIFRQKLEPLPKLYELDEVNPERRESMEPARSVEHTEQPTEKSANG</sequence>
<evidence type="ECO:0000256" key="9">
    <source>
        <dbReference type="SAM" id="Phobius"/>
    </source>
</evidence>
<dbReference type="PANTHER" id="PTHR48020:SF17">
    <property type="entry name" value="SUGAR TRANSPORTER, PUTATIVE (AFU_ORTHOLOGUE AFUA_8G06870)-RELATED"/>
    <property type="match status" value="1"/>
</dbReference>
<feature type="compositionally biased region" description="Basic and acidic residues" evidence="8">
    <location>
        <begin position="620"/>
        <end position="639"/>
    </location>
</feature>
<proteinExistence type="inferred from homology"/>
<evidence type="ECO:0000256" key="6">
    <source>
        <dbReference type="ARBA" id="ARBA00023136"/>
    </source>
</evidence>
<dbReference type="NCBIfam" id="TIGR00879">
    <property type="entry name" value="SP"/>
    <property type="match status" value="1"/>
</dbReference>
<feature type="transmembrane region" description="Helical" evidence="9">
    <location>
        <begin position="544"/>
        <end position="563"/>
    </location>
</feature>
<dbReference type="InterPro" id="IPR020846">
    <property type="entry name" value="MFS_dom"/>
</dbReference>
<dbReference type="AlphaFoldDB" id="A0A1L9T497"/>
<dbReference type="InterPro" id="IPR005828">
    <property type="entry name" value="MFS_sugar_transport-like"/>
</dbReference>
<evidence type="ECO:0000256" key="8">
    <source>
        <dbReference type="SAM" id="MobiDB-lite"/>
    </source>
</evidence>
<dbReference type="Gene3D" id="1.20.1250.20">
    <property type="entry name" value="MFS general substrate transporter like domains"/>
    <property type="match status" value="1"/>
</dbReference>
<keyword evidence="6 9" id="KW-0472">Membrane</keyword>
<keyword evidence="12" id="KW-1185">Reference proteome</keyword>
<feature type="compositionally biased region" description="Polar residues" evidence="8">
    <location>
        <begin position="1"/>
        <end position="11"/>
    </location>
</feature>
<organism evidence="11 12">
    <name type="scientific">Aspergillus sydowii CBS 593.65</name>
    <dbReference type="NCBI Taxonomy" id="1036612"/>
    <lineage>
        <taxon>Eukaryota</taxon>
        <taxon>Fungi</taxon>
        <taxon>Dikarya</taxon>
        <taxon>Ascomycota</taxon>
        <taxon>Pezizomycotina</taxon>
        <taxon>Eurotiomycetes</taxon>
        <taxon>Eurotiomycetidae</taxon>
        <taxon>Eurotiales</taxon>
        <taxon>Aspergillaceae</taxon>
        <taxon>Aspergillus</taxon>
        <taxon>Aspergillus subgen. Nidulantes</taxon>
    </lineage>
</organism>
<evidence type="ECO:0000256" key="7">
    <source>
        <dbReference type="RuleBase" id="RU003346"/>
    </source>
</evidence>
<dbReference type="InterPro" id="IPR003663">
    <property type="entry name" value="Sugar/inositol_transpt"/>
</dbReference>
<dbReference type="Pfam" id="PF00083">
    <property type="entry name" value="Sugar_tr"/>
    <property type="match status" value="1"/>
</dbReference>
<evidence type="ECO:0000256" key="3">
    <source>
        <dbReference type="ARBA" id="ARBA00022448"/>
    </source>
</evidence>
<feature type="region of interest" description="Disordered" evidence="8">
    <location>
        <begin position="620"/>
        <end position="645"/>
    </location>
</feature>
<reference evidence="12" key="1">
    <citation type="journal article" date="2017" name="Genome Biol.">
        <title>Comparative genomics reveals high biological diversity and specific adaptations in the industrially and medically important fungal genus Aspergillus.</title>
        <authorList>
            <person name="de Vries R.P."/>
            <person name="Riley R."/>
            <person name="Wiebenga A."/>
            <person name="Aguilar-Osorio G."/>
            <person name="Amillis S."/>
            <person name="Uchima C.A."/>
            <person name="Anderluh G."/>
            <person name="Asadollahi M."/>
            <person name="Askin M."/>
            <person name="Barry K."/>
            <person name="Battaglia E."/>
            <person name="Bayram O."/>
            <person name="Benocci T."/>
            <person name="Braus-Stromeyer S.A."/>
            <person name="Caldana C."/>
            <person name="Canovas D."/>
            <person name="Cerqueira G.C."/>
            <person name="Chen F."/>
            <person name="Chen W."/>
            <person name="Choi C."/>
            <person name="Clum A."/>
            <person name="Dos Santos R.A."/>
            <person name="Damasio A.R."/>
            <person name="Diallinas G."/>
            <person name="Emri T."/>
            <person name="Fekete E."/>
            <person name="Flipphi M."/>
            <person name="Freyberg S."/>
            <person name="Gallo A."/>
            <person name="Gournas C."/>
            <person name="Habgood R."/>
            <person name="Hainaut M."/>
            <person name="Harispe M.L."/>
            <person name="Henrissat B."/>
            <person name="Hilden K.S."/>
            <person name="Hope R."/>
            <person name="Hossain A."/>
            <person name="Karabika E."/>
            <person name="Karaffa L."/>
            <person name="Karanyi Z."/>
            <person name="Krasevec N."/>
            <person name="Kuo A."/>
            <person name="Kusch H."/>
            <person name="LaButti K."/>
            <person name="Lagendijk E.L."/>
            <person name="Lapidus A."/>
            <person name="Levasseur A."/>
            <person name="Lindquist E."/>
            <person name="Lipzen A."/>
            <person name="Logrieco A.F."/>
            <person name="MacCabe A."/>
            <person name="Maekelae M.R."/>
            <person name="Malavazi I."/>
            <person name="Melin P."/>
            <person name="Meyer V."/>
            <person name="Mielnichuk N."/>
            <person name="Miskei M."/>
            <person name="Molnar A.P."/>
            <person name="Mule G."/>
            <person name="Ngan C.Y."/>
            <person name="Orejas M."/>
            <person name="Orosz E."/>
            <person name="Ouedraogo J.P."/>
            <person name="Overkamp K.M."/>
            <person name="Park H.-S."/>
            <person name="Perrone G."/>
            <person name="Piumi F."/>
            <person name="Punt P.J."/>
            <person name="Ram A.F."/>
            <person name="Ramon A."/>
            <person name="Rauscher S."/>
            <person name="Record E."/>
            <person name="Riano-Pachon D.M."/>
            <person name="Robert V."/>
            <person name="Roehrig J."/>
            <person name="Ruller R."/>
            <person name="Salamov A."/>
            <person name="Salih N.S."/>
            <person name="Samson R.A."/>
            <person name="Sandor E."/>
            <person name="Sanguinetti M."/>
            <person name="Schuetze T."/>
            <person name="Sepcic K."/>
            <person name="Shelest E."/>
            <person name="Sherlock G."/>
            <person name="Sophianopoulou V."/>
            <person name="Squina F.M."/>
            <person name="Sun H."/>
            <person name="Susca A."/>
            <person name="Todd R.B."/>
            <person name="Tsang A."/>
            <person name="Unkles S.E."/>
            <person name="van de Wiele N."/>
            <person name="van Rossen-Uffink D."/>
            <person name="Oliveira J.V."/>
            <person name="Vesth T.C."/>
            <person name="Visser J."/>
            <person name="Yu J.-H."/>
            <person name="Zhou M."/>
            <person name="Andersen M.R."/>
            <person name="Archer D.B."/>
            <person name="Baker S.E."/>
            <person name="Benoit I."/>
            <person name="Brakhage A.A."/>
            <person name="Braus G.H."/>
            <person name="Fischer R."/>
            <person name="Frisvad J.C."/>
            <person name="Goldman G.H."/>
            <person name="Houbraken J."/>
            <person name="Oakley B."/>
            <person name="Pocsi I."/>
            <person name="Scazzocchio C."/>
            <person name="Seiboth B."/>
            <person name="vanKuyk P.A."/>
            <person name="Wortman J."/>
            <person name="Dyer P.S."/>
            <person name="Grigoriev I.V."/>
        </authorList>
    </citation>
    <scope>NUCLEOTIDE SEQUENCE [LARGE SCALE GENOMIC DNA]</scope>
    <source>
        <strain evidence="12">CBS 593.65</strain>
    </source>
</reference>
<dbReference type="GO" id="GO:0015798">
    <property type="term" value="P:myo-inositol transport"/>
    <property type="evidence" value="ECO:0007669"/>
    <property type="project" value="UniProtKB-ARBA"/>
</dbReference>
<dbReference type="RefSeq" id="XP_040698076.1">
    <property type="nucleotide sequence ID" value="XM_040842970.1"/>
</dbReference>
<dbReference type="GeneID" id="63759043"/>